<feature type="transmembrane region" description="Helical" evidence="1">
    <location>
        <begin position="314"/>
        <end position="333"/>
    </location>
</feature>
<dbReference type="PANTHER" id="PTHR24177">
    <property type="entry name" value="CASKIN"/>
    <property type="match status" value="1"/>
</dbReference>
<protein>
    <recommendedName>
        <fullName evidence="4">Ankyrin repeat protein</fullName>
    </recommendedName>
</protein>
<keyword evidence="1" id="KW-1133">Transmembrane helix</keyword>
<dbReference type="AlphaFoldDB" id="A0AAV3NYA3"/>
<keyword evidence="1" id="KW-0812">Transmembrane</keyword>
<keyword evidence="3" id="KW-1185">Reference proteome</keyword>
<reference evidence="2 3" key="1">
    <citation type="submission" date="2024-01" db="EMBL/GenBank/DDBJ databases">
        <title>The complete chloroplast genome sequence of Lithospermum erythrorhizon: insights into the phylogenetic relationship among Boraginaceae species and the maternal lineages of purple gromwells.</title>
        <authorList>
            <person name="Okada T."/>
            <person name="Watanabe K."/>
        </authorList>
    </citation>
    <scope>NUCLEOTIDE SEQUENCE [LARGE SCALE GENOMIC DNA]</scope>
</reference>
<feature type="transmembrane region" description="Helical" evidence="1">
    <location>
        <begin position="284"/>
        <end position="305"/>
    </location>
</feature>
<sequence>MGWLLANSHKLIKDILSFLEKEATDSLSCYLTDINCSIKLRWSANINSPLLQYFVDEPRAFLSRTPLNKLQSLIYSCISVNTTEVMDSFERKKKMINTRSLSPDHEHSSPKPIEDLFKAKIRHLLAIEILRNVCWRMSYIWHKDESSLKPLFLLAAENGIYGMVETILDAFPRAIKLHNDDLHSALHIAAMYRHEKIFSIALQKSAPKILNLTDKKEEVLFFRVAHNALQSRLDTGAGVVFRMQRELRWYKELEKIVSDQRKSKNNEGKTPIEVGYENKWILEMANSCIVGASLTIDFTAIMYIVSGPTKRKDAFIIAVLALIPIVSFGSLQLPSLINMMRSTYWHHPFFPSQLR</sequence>
<evidence type="ECO:0000313" key="2">
    <source>
        <dbReference type="EMBL" id="GAA0143923.1"/>
    </source>
</evidence>
<keyword evidence="1" id="KW-0472">Membrane</keyword>
<name>A0AAV3NYA3_LITER</name>
<dbReference type="Gene3D" id="1.25.40.20">
    <property type="entry name" value="Ankyrin repeat-containing domain"/>
    <property type="match status" value="1"/>
</dbReference>
<comment type="caution">
    <text evidence="2">The sequence shown here is derived from an EMBL/GenBank/DDBJ whole genome shotgun (WGS) entry which is preliminary data.</text>
</comment>
<evidence type="ECO:0000313" key="3">
    <source>
        <dbReference type="Proteomes" id="UP001454036"/>
    </source>
</evidence>
<proteinExistence type="predicted"/>
<organism evidence="2 3">
    <name type="scientific">Lithospermum erythrorhizon</name>
    <name type="common">Purple gromwell</name>
    <name type="synonym">Lithospermum officinale var. erythrorhizon</name>
    <dbReference type="NCBI Taxonomy" id="34254"/>
    <lineage>
        <taxon>Eukaryota</taxon>
        <taxon>Viridiplantae</taxon>
        <taxon>Streptophyta</taxon>
        <taxon>Embryophyta</taxon>
        <taxon>Tracheophyta</taxon>
        <taxon>Spermatophyta</taxon>
        <taxon>Magnoliopsida</taxon>
        <taxon>eudicotyledons</taxon>
        <taxon>Gunneridae</taxon>
        <taxon>Pentapetalae</taxon>
        <taxon>asterids</taxon>
        <taxon>lamiids</taxon>
        <taxon>Boraginales</taxon>
        <taxon>Boraginaceae</taxon>
        <taxon>Boraginoideae</taxon>
        <taxon>Lithospermeae</taxon>
        <taxon>Lithospermum</taxon>
    </lineage>
</organism>
<dbReference type="EMBL" id="BAABME010000577">
    <property type="protein sequence ID" value="GAA0143923.1"/>
    <property type="molecule type" value="Genomic_DNA"/>
</dbReference>
<dbReference type="GO" id="GO:0016020">
    <property type="term" value="C:membrane"/>
    <property type="evidence" value="ECO:0007669"/>
    <property type="project" value="TreeGrafter"/>
</dbReference>
<dbReference type="SUPFAM" id="SSF48403">
    <property type="entry name" value="Ankyrin repeat"/>
    <property type="match status" value="1"/>
</dbReference>
<dbReference type="InterPro" id="IPR036770">
    <property type="entry name" value="Ankyrin_rpt-contain_sf"/>
</dbReference>
<evidence type="ECO:0008006" key="4">
    <source>
        <dbReference type="Google" id="ProtNLM"/>
    </source>
</evidence>
<accession>A0AAV3NYA3</accession>
<dbReference type="Proteomes" id="UP001454036">
    <property type="component" value="Unassembled WGS sequence"/>
</dbReference>
<gene>
    <name evidence="2" type="ORF">LIER_04495</name>
</gene>
<dbReference type="PANTHER" id="PTHR24177:SF292">
    <property type="entry name" value="ANKYRIN REPEAT FAMILY PROTEIN-RELATED"/>
    <property type="match status" value="1"/>
</dbReference>
<evidence type="ECO:0000256" key="1">
    <source>
        <dbReference type="SAM" id="Phobius"/>
    </source>
</evidence>